<dbReference type="SUPFAM" id="SSF48452">
    <property type="entry name" value="TPR-like"/>
    <property type="match status" value="1"/>
</dbReference>
<dbReference type="EMBL" id="JACDXX010000013">
    <property type="protein sequence ID" value="MCB5411104.1"/>
    <property type="molecule type" value="Genomic_DNA"/>
</dbReference>
<dbReference type="InterPro" id="IPR019734">
    <property type="entry name" value="TPR_rpt"/>
</dbReference>
<accession>A0ABS8CNZ9</accession>
<gene>
    <name evidence="2" type="ORF">H0485_14000</name>
</gene>
<keyword evidence="1" id="KW-0732">Signal</keyword>
<proteinExistence type="predicted"/>
<keyword evidence="3" id="KW-1185">Reference proteome</keyword>
<evidence type="ECO:0008006" key="4">
    <source>
        <dbReference type="Google" id="ProtNLM"/>
    </source>
</evidence>
<reference evidence="2 3" key="1">
    <citation type="submission" date="2020-07" db="EMBL/GenBank/DDBJ databases">
        <title>Pseudogemmobacter sp. nov., isolated from poultry manure in Taiwan.</title>
        <authorList>
            <person name="Lin S.-Y."/>
            <person name="Tang Y.-S."/>
            <person name="Young C.-C."/>
        </authorList>
    </citation>
    <scope>NUCLEOTIDE SEQUENCE [LARGE SCALE GENOMIC DNA]</scope>
    <source>
        <strain evidence="2 3">CC-YST710</strain>
    </source>
</reference>
<organism evidence="2 3">
    <name type="scientific">Pseudogemmobacter faecipullorum</name>
    <dbReference type="NCBI Taxonomy" id="2755041"/>
    <lineage>
        <taxon>Bacteria</taxon>
        <taxon>Pseudomonadati</taxon>
        <taxon>Pseudomonadota</taxon>
        <taxon>Alphaproteobacteria</taxon>
        <taxon>Rhodobacterales</taxon>
        <taxon>Paracoccaceae</taxon>
        <taxon>Pseudogemmobacter</taxon>
    </lineage>
</organism>
<dbReference type="Pfam" id="PF13174">
    <property type="entry name" value="TPR_6"/>
    <property type="match status" value="1"/>
</dbReference>
<evidence type="ECO:0000256" key="1">
    <source>
        <dbReference type="SAM" id="SignalP"/>
    </source>
</evidence>
<evidence type="ECO:0000313" key="2">
    <source>
        <dbReference type="EMBL" id="MCB5411104.1"/>
    </source>
</evidence>
<evidence type="ECO:0000313" key="3">
    <source>
        <dbReference type="Proteomes" id="UP001198571"/>
    </source>
</evidence>
<feature type="signal peptide" evidence="1">
    <location>
        <begin position="1"/>
        <end position="20"/>
    </location>
</feature>
<dbReference type="RefSeq" id="WP_226936559.1">
    <property type="nucleotide sequence ID" value="NZ_JACDXX010000013.1"/>
</dbReference>
<dbReference type="InterPro" id="IPR011990">
    <property type="entry name" value="TPR-like_helical_dom_sf"/>
</dbReference>
<protein>
    <recommendedName>
        <fullName evidence="4">Tetratricopeptide repeat protein</fullName>
    </recommendedName>
</protein>
<feature type="chain" id="PRO_5046072867" description="Tetratricopeptide repeat protein" evidence="1">
    <location>
        <begin position="21"/>
        <end position="472"/>
    </location>
</feature>
<dbReference type="Gene3D" id="1.25.40.10">
    <property type="entry name" value="Tetratricopeptide repeat domain"/>
    <property type="match status" value="2"/>
</dbReference>
<name>A0ABS8CNZ9_9RHOB</name>
<comment type="caution">
    <text evidence="2">The sequence shown here is derived from an EMBL/GenBank/DDBJ whole genome shotgun (WGS) entry which is preliminary data.</text>
</comment>
<dbReference type="Proteomes" id="UP001198571">
    <property type="component" value="Unassembled WGS sequence"/>
</dbReference>
<sequence length="472" mass="50303">MIRSLLICALLCSMAGASFAQQSQPGAQGAAAEPAADEFLALNFYVQQGDQPAIAAELRRLQLKYPGWRPPADLTRLSVTEPSSEIDEVYRLIAAGRHEEARKAIAAAKVSYPTWQPPAAMLALLETSEGQARLDAAMASGNLQRMLGIVGEVPGLLRCDRINNAWRIAEAQAGAGRKADALGTYRAVASACVDPAELVATLEKADSVADEAEILALIAAVEARLPAMQPELERLRKQLLAGRGKIDIPAAAVKPDARAAATAAPKEKAAEPKAAAAPAAVAAGGSGAAVSSSSVQAAFAAGDWARCLALSSGSRQTGVLYQRGWCAYNSDQPMEAVNAFRAALGGRLSGDQRRDAAYGIALAYLKMGMSEEASRLAVSTDFTRKQRIDIERQILDQRGVNAYKRRDYRAAISYFNALEELTGGIRRDLALLRAYAYLNGGNRDEARRQFQKLNRELSTSETRRGLQATSGG</sequence>